<feature type="region of interest" description="Disordered" evidence="8">
    <location>
        <begin position="232"/>
        <end position="268"/>
    </location>
</feature>
<evidence type="ECO:0000256" key="5">
    <source>
        <dbReference type="ARBA" id="ARBA00022771"/>
    </source>
</evidence>
<protein>
    <recommendedName>
        <fullName evidence="9">MYND-type domain-containing protein</fullName>
    </recommendedName>
</protein>
<dbReference type="Gene3D" id="1.25.10.10">
    <property type="entry name" value="Leucine-rich Repeat Variant"/>
    <property type="match status" value="1"/>
</dbReference>
<feature type="region of interest" description="Disordered" evidence="8">
    <location>
        <begin position="136"/>
        <end position="178"/>
    </location>
</feature>
<keyword evidence="6" id="KW-0862">Zinc</keyword>
<evidence type="ECO:0000259" key="9">
    <source>
        <dbReference type="PROSITE" id="PS50865"/>
    </source>
</evidence>
<evidence type="ECO:0000256" key="2">
    <source>
        <dbReference type="ARBA" id="ARBA00010655"/>
    </source>
</evidence>
<dbReference type="Pfam" id="PF01753">
    <property type="entry name" value="zf-MYND"/>
    <property type="match status" value="1"/>
</dbReference>
<dbReference type="Gene3D" id="6.10.140.2220">
    <property type="match status" value="1"/>
</dbReference>
<comment type="caution">
    <text evidence="10">The sequence shown here is derived from an EMBL/GenBank/DDBJ whole genome shotgun (WGS) entry which is preliminary data.</text>
</comment>
<evidence type="ECO:0000256" key="3">
    <source>
        <dbReference type="ARBA" id="ARBA00022490"/>
    </source>
</evidence>
<evidence type="ECO:0000256" key="4">
    <source>
        <dbReference type="ARBA" id="ARBA00022723"/>
    </source>
</evidence>
<feature type="compositionally biased region" description="Polar residues" evidence="8">
    <location>
        <begin position="160"/>
        <end position="178"/>
    </location>
</feature>
<proteinExistence type="inferred from homology"/>
<evidence type="ECO:0000256" key="7">
    <source>
        <dbReference type="PROSITE-ProRule" id="PRU00134"/>
    </source>
</evidence>
<feature type="compositionally biased region" description="Polar residues" evidence="8">
    <location>
        <begin position="248"/>
        <end position="268"/>
    </location>
</feature>
<accession>A0ABR2X110</accession>
<dbReference type="SUPFAM" id="SSF144232">
    <property type="entry name" value="HIT/MYND zinc finger-like"/>
    <property type="match status" value="1"/>
</dbReference>
<evidence type="ECO:0000256" key="6">
    <source>
        <dbReference type="ARBA" id="ARBA00022833"/>
    </source>
</evidence>
<sequence>MRESNFSFPNQNRACVTITSALYDRRALDCTAILPLINSLSHLIYLTSTSPRIREIMTKDGGLERLIRILKTTRIDDKRMAWIWSMAFQCVVNVGVRGTETIRCRVVDAGMVEVVINILKHFLKALEQVKTEKDKEIHTSSSTLISESPFDANASLPPIGTNTAPQIEDPSQQSTTQHTNMAGMIRQQDPNNVLMIRRSLPSLRRTLASQQLQNGGDENNENSAPVFTSLLTQPNNVSTAVVPDLDTNPDTGDSQPPSPAPNYQHQDSSNNAEIPIQLEHASPEETPSHSSANLVDNSSNDKIEEVLYREEDILLSLQLLAYVSKYPHLRQRLHTEFECNLFSLVEKFTSRGHTAEIQCWASIIMRNACRKDESRGGIRQCANMTCGKWERYPREFSKCRRCRKAKYCSKTCQSKAWSDGHRYWCVERHPESSTSAGTTSHPQEVSISQQNAAPTTTPMMP</sequence>
<comment type="similarity">
    <text evidence="2">Belongs to the MUB1/samB family.</text>
</comment>
<keyword evidence="4" id="KW-0479">Metal-binding</keyword>
<dbReference type="EMBL" id="JASJQH010000078">
    <property type="protein sequence ID" value="KAK9767439.1"/>
    <property type="molecule type" value="Genomic_DNA"/>
</dbReference>
<dbReference type="PANTHER" id="PTHR47442:SF1">
    <property type="entry name" value="MYND-TYPE ZINC FINGER PROTEIN MUB1"/>
    <property type="match status" value="1"/>
</dbReference>
<dbReference type="InterPro" id="IPR016024">
    <property type="entry name" value="ARM-type_fold"/>
</dbReference>
<keyword evidence="11" id="KW-1185">Reference proteome</keyword>
<dbReference type="InterPro" id="IPR002893">
    <property type="entry name" value="Znf_MYND"/>
</dbReference>
<evidence type="ECO:0000313" key="10">
    <source>
        <dbReference type="EMBL" id="KAK9767439.1"/>
    </source>
</evidence>
<feature type="domain" description="MYND-type" evidence="9">
    <location>
        <begin position="383"/>
        <end position="425"/>
    </location>
</feature>
<gene>
    <name evidence="10" type="ORF">K7432_002795</name>
</gene>
<evidence type="ECO:0000256" key="1">
    <source>
        <dbReference type="ARBA" id="ARBA00004496"/>
    </source>
</evidence>
<keyword evidence="3" id="KW-0963">Cytoplasm</keyword>
<organism evidence="10 11">
    <name type="scientific">Basidiobolus ranarum</name>
    <dbReference type="NCBI Taxonomy" id="34480"/>
    <lineage>
        <taxon>Eukaryota</taxon>
        <taxon>Fungi</taxon>
        <taxon>Fungi incertae sedis</taxon>
        <taxon>Zoopagomycota</taxon>
        <taxon>Entomophthoromycotina</taxon>
        <taxon>Basidiobolomycetes</taxon>
        <taxon>Basidiobolales</taxon>
        <taxon>Basidiobolaceae</taxon>
        <taxon>Basidiobolus</taxon>
    </lineage>
</organism>
<feature type="region of interest" description="Disordered" evidence="8">
    <location>
        <begin position="434"/>
        <end position="461"/>
    </location>
</feature>
<evidence type="ECO:0000256" key="8">
    <source>
        <dbReference type="SAM" id="MobiDB-lite"/>
    </source>
</evidence>
<dbReference type="SUPFAM" id="SSF48371">
    <property type="entry name" value="ARM repeat"/>
    <property type="match status" value="1"/>
</dbReference>
<keyword evidence="5 7" id="KW-0863">Zinc-finger</keyword>
<dbReference type="Proteomes" id="UP001479436">
    <property type="component" value="Unassembled WGS sequence"/>
</dbReference>
<dbReference type="PROSITE" id="PS50865">
    <property type="entry name" value="ZF_MYND_2"/>
    <property type="match status" value="1"/>
</dbReference>
<evidence type="ECO:0000313" key="11">
    <source>
        <dbReference type="Proteomes" id="UP001479436"/>
    </source>
</evidence>
<name>A0ABR2X110_9FUNG</name>
<dbReference type="InterPro" id="IPR051664">
    <property type="entry name" value="MYND-type_zinc_finger"/>
</dbReference>
<comment type="subcellular location">
    <subcellularLocation>
        <location evidence="1">Cytoplasm</location>
    </subcellularLocation>
</comment>
<dbReference type="InterPro" id="IPR011989">
    <property type="entry name" value="ARM-like"/>
</dbReference>
<reference evidence="10 11" key="1">
    <citation type="submission" date="2023-04" db="EMBL/GenBank/DDBJ databases">
        <title>Genome of Basidiobolus ranarum AG-B5.</title>
        <authorList>
            <person name="Stajich J.E."/>
            <person name="Carter-House D."/>
            <person name="Gryganskyi A."/>
        </authorList>
    </citation>
    <scope>NUCLEOTIDE SEQUENCE [LARGE SCALE GENOMIC DNA]</scope>
    <source>
        <strain evidence="10 11">AG-B5</strain>
    </source>
</reference>
<dbReference type="PANTHER" id="PTHR47442">
    <property type="entry name" value="MYND-TYPE ZINC FINGER PROTEIN MUB1"/>
    <property type="match status" value="1"/>
</dbReference>